<dbReference type="CDD" id="cd04590">
    <property type="entry name" value="CBS_pair_CorC_HlyC_assoc"/>
    <property type="match status" value="1"/>
</dbReference>
<comment type="similarity">
    <text evidence="1">Belongs to the UPF0053 family. Hemolysin C subfamily.</text>
</comment>
<dbReference type="PROSITE" id="PS51371">
    <property type="entry name" value="CBS"/>
    <property type="match status" value="2"/>
</dbReference>
<keyword evidence="2" id="KW-0677">Repeat</keyword>
<dbReference type="SUPFAM" id="SSF56176">
    <property type="entry name" value="FAD-binding/transporter-associated domain-like"/>
    <property type="match status" value="1"/>
</dbReference>
<dbReference type="InterPro" id="IPR000644">
    <property type="entry name" value="CBS_dom"/>
</dbReference>
<proteinExistence type="inferred from homology"/>
<accession>A0ABU5NDJ1</accession>
<protein>
    <submittedName>
        <fullName evidence="6">Hemolysin C</fullName>
    </submittedName>
</protein>
<evidence type="ECO:0000256" key="1">
    <source>
        <dbReference type="ARBA" id="ARBA00006446"/>
    </source>
</evidence>
<evidence type="ECO:0000313" key="6">
    <source>
        <dbReference type="EMBL" id="MEA0971238.1"/>
    </source>
</evidence>
<dbReference type="InterPro" id="IPR044751">
    <property type="entry name" value="Ion_transp-like_CBS"/>
</dbReference>
<dbReference type="InterPro" id="IPR005170">
    <property type="entry name" value="Transptr-assoc_dom"/>
</dbReference>
<comment type="caution">
    <text evidence="6">The sequence shown here is derived from an EMBL/GenBank/DDBJ whole genome shotgun (WGS) entry which is preliminary data.</text>
</comment>
<dbReference type="EMBL" id="JARJFB010000098">
    <property type="protein sequence ID" value="MEA0971238.1"/>
    <property type="molecule type" value="Genomic_DNA"/>
</dbReference>
<organism evidence="6 7">
    <name type="scientific">Candidatus Megaera venefica</name>
    <dbReference type="NCBI Taxonomy" id="2055910"/>
    <lineage>
        <taxon>Bacteria</taxon>
        <taxon>Pseudomonadati</taxon>
        <taxon>Pseudomonadota</taxon>
        <taxon>Alphaproteobacteria</taxon>
        <taxon>Rickettsiales</taxon>
        <taxon>Rickettsiaceae</taxon>
        <taxon>Candidatus Megaera</taxon>
    </lineage>
</organism>
<evidence type="ECO:0000256" key="4">
    <source>
        <dbReference type="PROSITE-ProRule" id="PRU00703"/>
    </source>
</evidence>
<dbReference type="SMART" id="SM01091">
    <property type="entry name" value="CorC_HlyC"/>
    <property type="match status" value="1"/>
</dbReference>
<dbReference type="InterPro" id="IPR036318">
    <property type="entry name" value="FAD-bd_PCMH-like_sf"/>
</dbReference>
<dbReference type="Pfam" id="PF00571">
    <property type="entry name" value="CBS"/>
    <property type="match status" value="2"/>
</dbReference>
<dbReference type="InterPro" id="IPR016169">
    <property type="entry name" value="FAD-bd_PCMH_sub2"/>
</dbReference>
<name>A0ABU5NDJ1_9RICK</name>
<dbReference type="PANTHER" id="PTHR22777">
    <property type="entry name" value="HEMOLYSIN-RELATED"/>
    <property type="match status" value="1"/>
</dbReference>
<dbReference type="PANTHER" id="PTHR22777:SF27">
    <property type="entry name" value="MAGNESIUM AND COBALT EFFLUX PROTEIN CORC"/>
    <property type="match status" value="1"/>
</dbReference>
<feature type="domain" description="CBS" evidence="5">
    <location>
        <begin position="77"/>
        <end position="136"/>
    </location>
</feature>
<gene>
    <name evidence="6" type="ORF">Megvenef_01211</name>
</gene>
<dbReference type="Gene3D" id="3.10.580.10">
    <property type="entry name" value="CBS-domain"/>
    <property type="match status" value="1"/>
</dbReference>
<dbReference type="RefSeq" id="WP_322777141.1">
    <property type="nucleotide sequence ID" value="NZ_JARJFB010000098.1"/>
</dbReference>
<dbReference type="Proteomes" id="UP001291687">
    <property type="component" value="Unassembled WGS sequence"/>
</dbReference>
<sequence length="290" mass="32530">MPKSLDKESHLPRKNLANKKTSKIRNFFTNIFIKKDKRNQINDSAKDNYPFGTQLITGHEIISNLKDFAEKTVEDIMIPRSDIASISIDSKLEDLCKAILEHGHTRTLIYKGGLDNISGFIHIKDLFAVIASSKKVSLKKLIRKHIISPHSMKLIDLLAQMQINRTHIAVVVDEYGGTDGLVTIEDIIEEIVGRIDDEHDIDTDEDSYKIIRPGLIVTSARVEIEDIEEAIGIKLRHEDEEIDTIGGLVMAISGCVPEKGEIIVINEDVVAEIIEATPRTIKQIKITYSS</sequence>
<reference evidence="6 7" key="1">
    <citation type="submission" date="2023-03" db="EMBL/GenBank/DDBJ databases">
        <title>Host association and intracellularity evolved multiple times independently in the Rickettsiales.</title>
        <authorList>
            <person name="Castelli M."/>
            <person name="Nardi T."/>
            <person name="Gammuto L."/>
            <person name="Bellinzona G."/>
            <person name="Sabaneyeva E."/>
            <person name="Potekhin A."/>
            <person name="Serra V."/>
            <person name="Petroni G."/>
            <person name="Sassera D."/>
        </authorList>
    </citation>
    <scope>NUCLEOTIDE SEQUENCE [LARGE SCALE GENOMIC DNA]</scope>
    <source>
        <strain evidence="6 7">Sr 2-6</strain>
    </source>
</reference>
<dbReference type="Gene3D" id="3.30.465.10">
    <property type="match status" value="1"/>
</dbReference>
<keyword evidence="7" id="KW-1185">Reference proteome</keyword>
<keyword evidence="3 4" id="KW-0129">CBS domain</keyword>
<dbReference type="SUPFAM" id="SSF54631">
    <property type="entry name" value="CBS-domain pair"/>
    <property type="match status" value="1"/>
</dbReference>
<dbReference type="InterPro" id="IPR046342">
    <property type="entry name" value="CBS_dom_sf"/>
</dbReference>
<dbReference type="Pfam" id="PF03471">
    <property type="entry name" value="CorC_HlyC"/>
    <property type="match status" value="1"/>
</dbReference>
<evidence type="ECO:0000313" key="7">
    <source>
        <dbReference type="Proteomes" id="UP001291687"/>
    </source>
</evidence>
<feature type="domain" description="CBS" evidence="5">
    <location>
        <begin position="141"/>
        <end position="201"/>
    </location>
</feature>
<evidence type="ECO:0000256" key="2">
    <source>
        <dbReference type="ARBA" id="ARBA00022737"/>
    </source>
</evidence>
<evidence type="ECO:0000259" key="5">
    <source>
        <dbReference type="PROSITE" id="PS51371"/>
    </source>
</evidence>
<evidence type="ECO:0000256" key="3">
    <source>
        <dbReference type="ARBA" id="ARBA00023122"/>
    </source>
</evidence>